<dbReference type="Gene3D" id="3.30.2170.10">
    <property type="entry name" value="archaeoglobus fulgidus dsm 4304 superfamily"/>
    <property type="match status" value="1"/>
</dbReference>
<dbReference type="RefSeq" id="WP_330680834.1">
    <property type="nucleotide sequence ID" value="NZ_BRLB01000025.1"/>
</dbReference>
<comment type="caution">
    <text evidence="1">The sequence shown here is derived from an EMBL/GenBank/DDBJ whole genome shotgun (WGS) entry which is preliminary data.</text>
</comment>
<protein>
    <recommendedName>
        <fullName evidence="3">Endonuclease V</fullName>
    </recommendedName>
</protein>
<dbReference type="Proteomes" id="UP001144256">
    <property type="component" value="Unassembled WGS sequence"/>
</dbReference>
<gene>
    <name evidence="1" type="ORF">SH1V18_45520</name>
</gene>
<name>A0A9W6DHY7_9FIRM</name>
<dbReference type="AlphaFoldDB" id="A0A9W6DHY7"/>
<sequence>MEIKEVHNFDVYKESKFIEIQNKLIKKIILKNNFNKSSIRLIAGVDLAYWNNGNKQYGTRSENYH</sequence>
<reference evidence="1" key="1">
    <citation type="submission" date="2022-06" db="EMBL/GenBank/DDBJ databases">
        <title>Vallitalea longa sp. nov., an anaerobic bacterium isolated from marine sediment.</title>
        <authorList>
            <person name="Hirano S."/>
            <person name="Terahara T."/>
            <person name="Mori K."/>
            <person name="Hamada M."/>
            <person name="Matsumoto R."/>
            <person name="Kobayashi T."/>
        </authorList>
    </citation>
    <scope>NUCLEOTIDE SEQUENCE</scope>
    <source>
        <strain evidence="1">SH18-1</strain>
    </source>
</reference>
<keyword evidence="2" id="KW-1185">Reference proteome</keyword>
<proteinExistence type="predicted"/>
<evidence type="ECO:0000313" key="1">
    <source>
        <dbReference type="EMBL" id="GKX32072.1"/>
    </source>
</evidence>
<evidence type="ECO:0008006" key="3">
    <source>
        <dbReference type="Google" id="ProtNLM"/>
    </source>
</evidence>
<evidence type="ECO:0000313" key="2">
    <source>
        <dbReference type="Proteomes" id="UP001144256"/>
    </source>
</evidence>
<organism evidence="1 2">
    <name type="scientific">Vallitalea longa</name>
    <dbReference type="NCBI Taxonomy" id="2936439"/>
    <lineage>
        <taxon>Bacteria</taxon>
        <taxon>Bacillati</taxon>
        <taxon>Bacillota</taxon>
        <taxon>Clostridia</taxon>
        <taxon>Lachnospirales</taxon>
        <taxon>Vallitaleaceae</taxon>
        <taxon>Vallitalea</taxon>
    </lineage>
</organism>
<dbReference type="EMBL" id="BRLB01000025">
    <property type="protein sequence ID" value="GKX32072.1"/>
    <property type="molecule type" value="Genomic_DNA"/>
</dbReference>
<accession>A0A9W6DHY7</accession>